<protein>
    <submittedName>
        <fullName evidence="2">Uncharacterized protein</fullName>
    </submittedName>
</protein>
<sequence length="375" mass="41175">MIALGGIIACISDLTNPINLSRGRIQLRKGKEKSVTPQIKFYLVLNFRLFYKNLLLNFWGRAEVSVRPGSSQYASSSTSVGIGISDSGWDRPSEVSALASAQSSTRLLRSTFTPWILHKGLIGEREKEPPSGVTKRGFILTGEEVVCMLSLTSVVTSGIAESYSGTVGVVVWGEDMVRHAALMASEGRVRWCNVQTRPPWMLTVRGAPSNNNGWKARFLFVSRHRGWDFSVKWSADPVSNVPPNLSDEDTKLIGRLKGILSVSRAIRSLTEEWLVEAGLSPASRAASSIPDSAPPAPRAESGSTSKVQEIPIEEARGAPEVSCKRRGEDPISQRKKDWRKSPHKADRVMVKGKGPTDVSEEPMAPRQKLMLVREL</sequence>
<feature type="region of interest" description="Disordered" evidence="1">
    <location>
        <begin position="284"/>
        <end position="375"/>
    </location>
</feature>
<dbReference type="EMBL" id="AMZH03001674">
    <property type="protein sequence ID" value="RRT78450.1"/>
    <property type="molecule type" value="Genomic_DNA"/>
</dbReference>
<gene>
    <name evidence="2" type="ORF">B296_00003890</name>
</gene>
<reference evidence="2 3" key="1">
    <citation type="journal article" date="2014" name="Agronomy (Basel)">
        <title>A Draft Genome Sequence for Ensete ventricosum, the Drought-Tolerant Tree Against Hunger.</title>
        <authorList>
            <person name="Harrison J."/>
            <person name="Moore K.A."/>
            <person name="Paszkiewicz K."/>
            <person name="Jones T."/>
            <person name="Grant M."/>
            <person name="Ambacheew D."/>
            <person name="Muzemil S."/>
            <person name="Studholme D.J."/>
        </authorList>
    </citation>
    <scope>NUCLEOTIDE SEQUENCE [LARGE SCALE GENOMIC DNA]</scope>
</reference>
<name>A0A427AQF5_ENSVE</name>
<feature type="compositionally biased region" description="Basic and acidic residues" evidence="1">
    <location>
        <begin position="313"/>
        <end position="349"/>
    </location>
</feature>
<evidence type="ECO:0000313" key="2">
    <source>
        <dbReference type="EMBL" id="RRT78450.1"/>
    </source>
</evidence>
<evidence type="ECO:0000256" key="1">
    <source>
        <dbReference type="SAM" id="MobiDB-lite"/>
    </source>
</evidence>
<organism evidence="2 3">
    <name type="scientific">Ensete ventricosum</name>
    <name type="common">Abyssinian banana</name>
    <name type="synonym">Musa ensete</name>
    <dbReference type="NCBI Taxonomy" id="4639"/>
    <lineage>
        <taxon>Eukaryota</taxon>
        <taxon>Viridiplantae</taxon>
        <taxon>Streptophyta</taxon>
        <taxon>Embryophyta</taxon>
        <taxon>Tracheophyta</taxon>
        <taxon>Spermatophyta</taxon>
        <taxon>Magnoliopsida</taxon>
        <taxon>Liliopsida</taxon>
        <taxon>Zingiberales</taxon>
        <taxon>Musaceae</taxon>
        <taxon>Ensete</taxon>
    </lineage>
</organism>
<comment type="caution">
    <text evidence="2">The sequence shown here is derived from an EMBL/GenBank/DDBJ whole genome shotgun (WGS) entry which is preliminary data.</text>
</comment>
<evidence type="ECO:0000313" key="3">
    <source>
        <dbReference type="Proteomes" id="UP000287651"/>
    </source>
</evidence>
<dbReference type="Proteomes" id="UP000287651">
    <property type="component" value="Unassembled WGS sequence"/>
</dbReference>
<accession>A0A427AQF5</accession>
<dbReference type="AlphaFoldDB" id="A0A427AQF5"/>
<proteinExistence type="predicted"/>